<feature type="transmembrane region" description="Helical" evidence="1">
    <location>
        <begin position="190"/>
        <end position="214"/>
    </location>
</feature>
<proteinExistence type="predicted"/>
<keyword evidence="1" id="KW-0472">Membrane</keyword>
<dbReference type="AlphaFoldDB" id="A0ABD5MQI8"/>
<evidence type="ECO:0000313" key="4">
    <source>
        <dbReference type="Proteomes" id="UP001589595"/>
    </source>
</evidence>
<gene>
    <name evidence="3" type="ORF">ACFFOL_15725</name>
</gene>
<dbReference type="EC" id="3.4.-.-" evidence="3"/>
<keyword evidence="3" id="KW-0378">Hydrolase</keyword>
<feature type="transmembrane region" description="Helical" evidence="1">
    <location>
        <begin position="155"/>
        <end position="178"/>
    </location>
</feature>
<feature type="transmembrane region" description="Helical" evidence="1">
    <location>
        <begin position="46"/>
        <end position="67"/>
    </location>
</feature>
<name>A0ABD5MQI8_9EURY</name>
<feature type="transmembrane region" description="Helical" evidence="1">
    <location>
        <begin position="79"/>
        <end position="101"/>
    </location>
</feature>
<dbReference type="GeneID" id="67211597"/>
<feature type="domain" description="CAAX prenyl protease 2/Lysostaphin resistance protein A-like" evidence="2">
    <location>
        <begin position="134"/>
        <end position="234"/>
    </location>
</feature>
<feature type="transmembrane region" description="Helical" evidence="1">
    <location>
        <begin position="121"/>
        <end position="143"/>
    </location>
</feature>
<organism evidence="3 4">
    <name type="scientific">Halobaculum roseum</name>
    <dbReference type="NCBI Taxonomy" id="2175149"/>
    <lineage>
        <taxon>Archaea</taxon>
        <taxon>Methanobacteriati</taxon>
        <taxon>Methanobacteriota</taxon>
        <taxon>Stenosarchaea group</taxon>
        <taxon>Halobacteria</taxon>
        <taxon>Halobacteriales</taxon>
        <taxon>Haloferacaceae</taxon>
        <taxon>Halobaculum</taxon>
    </lineage>
</organism>
<feature type="transmembrane region" description="Helical" evidence="1">
    <location>
        <begin position="247"/>
        <end position="271"/>
    </location>
</feature>
<accession>A0ABD5MQI8</accession>
<reference evidence="3" key="1">
    <citation type="submission" date="2024-09" db="EMBL/GenBank/DDBJ databases">
        <authorList>
            <person name="Sun Q."/>
        </authorList>
    </citation>
    <scope>NUCLEOTIDE SEQUENCE [LARGE SCALE GENOMIC DNA]</scope>
    <source>
        <strain evidence="3">JCM 31273</strain>
    </source>
</reference>
<dbReference type="Proteomes" id="UP001589595">
    <property type="component" value="Unassembled WGS sequence"/>
</dbReference>
<dbReference type="InterPro" id="IPR042150">
    <property type="entry name" value="MmRce1-like"/>
</dbReference>
<evidence type="ECO:0000256" key="1">
    <source>
        <dbReference type="SAM" id="Phobius"/>
    </source>
</evidence>
<feature type="transmembrane region" description="Helical" evidence="1">
    <location>
        <begin position="221"/>
        <end position="241"/>
    </location>
</feature>
<keyword evidence="1" id="KW-0812">Transmembrane</keyword>
<dbReference type="EMBL" id="JBHMAJ010000010">
    <property type="protein sequence ID" value="MFB9825618.1"/>
    <property type="molecule type" value="Genomic_DNA"/>
</dbReference>
<dbReference type="InterPro" id="IPR003675">
    <property type="entry name" value="Rce1/LyrA-like_dom"/>
</dbReference>
<dbReference type="RefSeq" id="WP_222921462.1">
    <property type="nucleotide sequence ID" value="NZ_CP082286.1"/>
</dbReference>
<dbReference type="PANTHER" id="PTHR35797:SF1">
    <property type="entry name" value="PROTEASE"/>
    <property type="match status" value="1"/>
</dbReference>
<dbReference type="PANTHER" id="PTHR35797">
    <property type="entry name" value="PROTEASE-RELATED"/>
    <property type="match status" value="1"/>
</dbReference>
<comment type="caution">
    <text evidence="3">The sequence shown here is derived from an EMBL/GenBank/DDBJ whole genome shotgun (WGS) entry which is preliminary data.</text>
</comment>
<sequence>MPRDPRSTDAVNTRNVTEFLAVLTALVLGFVAVARAIDVEIEAFGPLYMFTPAAAGVFVCVRNRIALREVGVRIGRRRWLALAAVLPLPVLGTITALSIGVPGVSFDPSLDVAARIGLPSGPFWTLVALGAMVAVGATVNAVAGFGEEFGWRGYLLWELAPLGFWRASLAIGTVWGVWHAPLVVAGYNYPSFPVVGVFALTVACIAMTPLFVYVVVRSRSVVPAAVFHGVFNAVGIVGYAATDDAVLRQLVASEGGLVGVTVFGVVAVGIASTGTPRLSRDVFSDESPNTAGSDTAGN</sequence>
<dbReference type="Pfam" id="PF02517">
    <property type="entry name" value="Rce1-like"/>
    <property type="match status" value="1"/>
</dbReference>
<keyword evidence="4" id="KW-1185">Reference proteome</keyword>
<evidence type="ECO:0000259" key="2">
    <source>
        <dbReference type="Pfam" id="PF02517"/>
    </source>
</evidence>
<dbReference type="GO" id="GO:0080120">
    <property type="term" value="P:CAAX-box protein maturation"/>
    <property type="evidence" value="ECO:0007669"/>
    <property type="project" value="UniProtKB-ARBA"/>
</dbReference>
<protein>
    <submittedName>
        <fullName evidence="3">CPBP family intramembrane glutamic endopeptidase</fullName>
        <ecNumber evidence="3">3.4.-.-</ecNumber>
    </submittedName>
</protein>
<dbReference type="GO" id="GO:0004175">
    <property type="term" value="F:endopeptidase activity"/>
    <property type="evidence" value="ECO:0007669"/>
    <property type="project" value="UniProtKB-ARBA"/>
</dbReference>
<evidence type="ECO:0000313" key="3">
    <source>
        <dbReference type="EMBL" id="MFB9825618.1"/>
    </source>
</evidence>
<keyword evidence="1" id="KW-1133">Transmembrane helix</keyword>